<dbReference type="EC" id="2.4.-.-" evidence="2"/>
<gene>
    <name evidence="2" type="ORF">WFZ85_04585</name>
</gene>
<name>A0ABU9N4W1_9FLAO</name>
<dbReference type="EMBL" id="JBCGDO010000004">
    <property type="protein sequence ID" value="MEM0541879.1"/>
    <property type="molecule type" value="Genomic_DNA"/>
</dbReference>
<dbReference type="Gene3D" id="3.90.550.10">
    <property type="entry name" value="Spore Coat Polysaccharide Biosynthesis Protein SpsA, Chain A"/>
    <property type="match status" value="1"/>
</dbReference>
<keyword evidence="2" id="KW-0328">Glycosyltransferase</keyword>
<dbReference type="PANTHER" id="PTHR22916">
    <property type="entry name" value="GLYCOSYLTRANSFERASE"/>
    <property type="match status" value="1"/>
</dbReference>
<dbReference type="SUPFAM" id="SSF53448">
    <property type="entry name" value="Nucleotide-diphospho-sugar transferases"/>
    <property type="match status" value="1"/>
</dbReference>
<feature type="domain" description="Glycosyltransferase 2-like" evidence="1">
    <location>
        <begin position="5"/>
        <end position="139"/>
    </location>
</feature>
<evidence type="ECO:0000313" key="2">
    <source>
        <dbReference type="EMBL" id="MEM0541879.1"/>
    </source>
</evidence>
<dbReference type="PANTHER" id="PTHR22916:SF3">
    <property type="entry name" value="UDP-GLCNAC:BETAGAL BETA-1,3-N-ACETYLGLUCOSAMINYLTRANSFERASE-LIKE PROTEIN 1"/>
    <property type="match status" value="1"/>
</dbReference>
<organism evidence="2 3">
    <name type="scientific">Flavobacterium aureirubrum</name>
    <dbReference type="NCBI Taxonomy" id="3133147"/>
    <lineage>
        <taxon>Bacteria</taxon>
        <taxon>Pseudomonadati</taxon>
        <taxon>Bacteroidota</taxon>
        <taxon>Flavobacteriia</taxon>
        <taxon>Flavobacteriales</taxon>
        <taxon>Flavobacteriaceae</taxon>
        <taxon>Flavobacterium</taxon>
    </lineage>
</organism>
<dbReference type="Proteomes" id="UP001460072">
    <property type="component" value="Unassembled WGS sequence"/>
</dbReference>
<protein>
    <submittedName>
        <fullName evidence="2">Glycosyltransferase family 2 protein</fullName>
        <ecNumber evidence="2">2.4.-.-</ecNumber>
    </submittedName>
</protein>
<keyword evidence="2" id="KW-0808">Transferase</keyword>
<dbReference type="GO" id="GO:0016757">
    <property type="term" value="F:glycosyltransferase activity"/>
    <property type="evidence" value="ECO:0007669"/>
    <property type="project" value="UniProtKB-KW"/>
</dbReference>
<proteinExistence type="predicted"/>
<dbReference type="Pfam" id="PF00535">
    <property type="entry name" value="Glycos_transf_2"/>
    <property type="match status" value="1"/>
</dbReference>
<evidence type="ECO:0000313" key="3">
    <source>
        <dbReference type="Proteomes" id="UP001460072"/>
    </source>
</evidence>
<dbReference type="RefSeq" id="WP_342695103.1">
    <property type="nucleotide sequence ID" value="NZ_JBCGDO010000004.1"/>
</dbReference>
<dbReference type="CDD" id="cd00761">
    <property type="entry name" value="Glyco_tranf_GTA_type"/>
    <property type="match status" value="1"/>
</dbReference>
<reference evidence="2 3" key="1">
    <citation type="submission" date="2024-03" db="EMBL/GenBank/DDBJ databases">
        <title>Two novel species of the genus Flavobacterium exhibiting potentially degradation of complex polysaccharides.</title>
        <authorList>
            <person name="Lian X."/>
        </authorList>
    </citation>
    <scope>NUCLEOTIDE SEQUENCE [LARGE SCALE GENOMIC DNA]</scope>
    <source>
        <strain evidence="3">j3</strain>
    </source>
</reference>
<sequence length="329" mass="38514">MSKITVVMPVYNAQAFLIESIDSILNQTYKDFVFIILNDNSTDKTSEILNSYQIKDKRVIVINKNQNQGPAKLRNEGIKLAQTDLIALMDADDIAHPERFQKQVKLFEQDEFLGLCGTWFTIFGKKNKIIKHSTIDPKLRIQFLDSCGMGNSTVMLKKSKLNGLEFDTDLVPAEDYALWSQLIKKTKFANIPEPLLRYRWHDNNISQTKADNLKKSEIIIRKRQLENFGVLFNDPNIDYFLNTVSLKRNLDKNDILKTINFATLVIEKNKQHRFYNEILLDEHIKKVLRRTILNCKNPDMFFYNSLKSGFYFKSLRLIDKINLFFKCFF</sequence>
<evidence type="ECO:0000259" key="1">
    <source>
        <dbReference type="Pfam" id="PF00535"/>
    </source>
</evidence>
<dbReference type="InterPro" id="IPR001173">
    <property type="entry name" value="Glyco_trans_2-like"/>
</dbReference>
<keyword evidence="3" id="KW-1185">Reference proteome</keyword>
<accession>A0ABU9N4W1</accession>
<dbReference type="InterPro" id="IPR029044">
    <property type="entry name" value="Nucleotide-diphossugar_trans"/>
</dbReference>
<comment type="caution">
    <text evidence="2">The sequence shown here is derived from an EMBL/GenBank/DDBJ whole genome shotgun (WGS) entry which is preliminary data.</text>
</comment>